<evidence type="ECO:0000313" key="10">
    <source>
        <dbReference type="Proteomes" id="UP000515163"/>
    </source>
</evidence>
<dbReference type="Gene3D" id="1.20.1070.10">
    <property type="entry name" value="Rhodopsin 7-helix transmembrane proteins"/>
    <property type="match status" value="1"/>
</dbReference>
<evidence type="ECO:0000256" key="4">
    <source>
        <dbReference type="ARBA" id="ARBA00023040"/>
    </source>
</evidence>
<evidence type="ECO:0000313" key="11">
    <source>
        <dbReference type="RefSeq" id="XP_031551777.1"/>
    </source>
</evidence>
<feature type="transmembrane region" description="Helical" evidence="8">
    <location>
        <begin position="41"/>
        <end position="62"/>
    </location>
</feature>
<protein>
    <submittedName>
        <fullName evidence="11">Neuropeptide Y receptor type 6</fullName>
    </submittedName>
</protein>
<dbReference type="SUPFAM" id="SSF81321">
    <property type="entry name" value="Family A G protein-coupled receptor-like"/>
    <property type="match status" value="1"/>
</dbReference>
<gene>
    <name evidence="11" type="primary">LOC116289041</name>
</gene>
<dbReference type="CDD" id="cd00637">
    <property type="entry name" value="7tm_classA_rhodopsin-like"/>
    <property type="match status" value="1"/>
</dbReference>
<feature type="transmembrane region" description="Helical" evidence="8">
    <location>
        <begin position="304"/>
        <end position="328"/>
    </location>
</feature>
<dbReference type="KEGG" id="aten:116289041"/>
<dbReference type="PRINTS" id="PR00237">
    <property type="entry name" value="GPCRRHODOPSN"/>
</dbReference>
<evidence type="ECO:0000256" key="5">
    <source>
        <dbReference type="ARBA" id="ARBA00023136"/>
    </source>
</evidence>
<feature type="transmembrane region" description="Helical" evidence="8">
    <location>
        <begin position="119"/>
        <end position="140"/>
    </location>
</feature>
<evidence type="ECO:0000256" key="1">
    <source>
        <dbReference type="ARBA" id="ARBA00004141"/>
    </source>
</evidence>
<dbReference type="OrthoDB" id="9445642at2759"/>
<accession>A0A6P8HGR6</accession>
<feature type="domain" description="G-protein coupled receptors family 1 profile" evidence="9">
    <location>
        <begin position="54"/>
        <end position="321"/>
    </location>
</feature>
<dbReference type="PANTHER" id="PTHR24243">
    <property type="entry name" value="G-PROTEIN COUPLED RECEPTOR"/>
    <property type="match status" value="1"/>
</dbReference>
<dbReference type="PANTHER" id="PTHR24243:SF208">
    <property type="entry name" value="PYROKININ-1 RECEPTOR"/>
    <property type="match status" value="1"/>
</dbReference>
<dbReference type="AlphaFoldDB" id="A0A6P8HGR6"/>
<evidence type="ECO:0000256" key="6">
    <source>
        <dbReference type="ARBA" id="ARBA00023170"/>
    </source>
</evidence>
<keyword evidence="4" id="KW-0297">G-protein coupled receptor</keyword>
<dbReference type="GO" id="GO:0004930">
    <property type="term" value="F:G protein-coupled receptor activity"/>
    <property type="evidence" value="ECO:0007669"/>
    <property type="project" value="UniProtKB-KW"/>
</dbReference>
<dbReference type="GeneID" id="116289041"/>
<feature type="transmembrane region" description="Helical" evidence="8">
    <location>
        <begin position="161"/>
        <end position="181"/>
    </location>
</feature>
<keyword evidence="7" id="KW-0807">Transducer</keyword>
<dbReference type="PROSITE" id="PS50262">
    <property type="entry name" value="G_PROTEIN_RECEP_F1_2"/>
    <property type="match status" value="1"/>
</dbReference>
<name>A0A6P8HGR6_ACTTE</name>
<feature type="transmembrane region" description="Helical" evidence="8">
    <location>
        <begin position="260"/>
        <end position="284"/>
    </location>
</feature>
<feature type="transmembrane region" description="Helical" evidence="8">
    <location>
        <begin position="207"/>
        <end position="231"/>
    </location>
</feature>
<dbReference type="SMART" id="SM01381">
    <property type="entry name" value="7TM_GPCR_Srsx"/>
    <property type="match status" value="1"/>
</dbReference>
<dbReference type="InParanoid" id="A0A6P8HGR6"/>
<evidence type="ECO:0000259" key="9">
    <source>
        <dbReference type="PROSITE" id="PS50262"/>
    </source>
</evidence>
<proteinExistence type="predicted"/>
<dbReference type="GO" id="GO:0016020">
    <property type="term" value="C:membrane"/>
    <property type="evidence" value="ECO:0007669"/>
    <property type="project" value="UniProtKB-SubCell"/>
</dbReference>
<comment type="subcellular location">
    <subcellularLocation>
        <location evidence="1">Membrane</location>
        <topology evidence="1">Multi-pass membrane protein</topology>
    </subcellularLocation>
</comment>
<reference evidence="11" key="1">
    <citation type="submission" date="2025-08" db="UniProtKB">
        <authorList>
            <consortium name="RefSeq"/>
        </authorList>
    </citation>
    <scope>IDENTIFICATION</scope>
    <source>
        <tissue evidence="11">Tentacle</tissue>
    </source>
</reference>
<keyword evidence="3 8" id="KW-1133">Transmembrane helix</keyword>
<evidence type="ECO:0000256" key="2">
    <source>
        <dbReference type="ARBA" id="ARBA00022692"/>
    </source>
</evidence>
<keyword evidence="6 11" id="KW-0675">Receptor</keyword>
<sequence>MDNWVSFNFTNFTDGILWWNETYTYFLPGEKEALSIRVIKIVAYCLLFLVSLFGNISVILAVSRDNRLKSTTNILVANMAVSDIILTLLEIPKKISNIIRAHEKTWLVHGGLGQALCKLLPYLADVSFAISLYSCIFIAIDRYYAVAHPFKGGFSRSRLKYIIPGIWLFTAVLCSPFLYSYKLVKIMDELYCSEEWSNGDVATMFKIHLILFIVLTTFLPILFGTILYLLIVYKIRRYKVPGVCTEQSERTRRDRQNQNVLRMSVTIITLLSVCWLFFEILNILETFTNVMNNLSPSVRQTLLFISNFFLLTTCTHQFFLFLIFVDIYRQNFKMMLKSCVCGWRRFVRIHPAQVDSTNSTELV</sequence>
<dbReference type="InterPro" id="IPR000276">
    <property type="entry name" value="GPCR_Rhodpsn"/>
</dbReference>
<evidence type="ECO:0000256" key="8">
    <source>
        <dbReference type="SAM" id="Phobius"/>
    </source>
</evidence>
<organism evidence="10 11">
    <name type="scientific">Actinia tenebrosa</name>
    <name type="common">Australian red waratah sea anemone</name>
    <dbReference type="NCBI Taxonomy" id="6105"/>
    <lineage>
        <taxon>Eukaryota</taxon>
        <taxon>Metazoa</taxon>
        <taxon>Cnidaria</taxon>
        <taxon>Anthozoa</taxon>
        <taxon>Hexacorallia</taxon>
        <taxon>Actiniaria</taxon>
        <taxon>Actiniidae</taxon>
        <taxon>Actinia</taxon>
    </lineage>
</organism>
<keyword evidence="2 8" id="KW-0812">Transmembrane</keyword>
<evidence type="ECO:0000256" key="7">
    <source>
        <dbReference type="ARBA" id="ARBA00023224"/>
    </source>
</evidence>
<dbReference type="RefSeq" id="XP_031551777.1">
    <property type="nucleotide sequence ID" value="XM_031695917.1"/>
</dbReference>
<dbReference type="Proteomes" id="UP000515163">
    <property type="component" value="Unplaced"/>
</dbReference>
<keyword evidence="5 8" id="KW-0472">Membrane</keyword>
<dbReference type="InterPro" id="IPR017452">
    <property type="entry name" value="GPCR_Rhodpsn_7TM"/>
</dbReference>
<keyword evidence="10" id="KW-1185">Reference proteome</keyword>
<dbReference type="Pfam" id="PF00001">
    <property type="entry name" value="7tm_1"/>
    <property type="match status" value="1"/>
</dbReference>
<evidence type="ECO:0000256" key="3">
    <source>
        <dbReference type="ARBA" id="ARBA00022989"/>
    </source>
</evidence>